<protein>
    <submittedName>
        <fullName evidence="5">Peptidase S51-like protein</fullName>
    </submittedName>
</protein>
<keyword evidence="6" id="KW-1185">Reference proteome</keyword>
<reference evidence="5 6" key="1">
    <citation type="submission" date="2019-06" db="EMBL/GenBank/DDBJ databases">
        <title>Sequencing the genomes of 1000 actinobacteria strains.</title>
        <authorList>
            <person name="Klenk H.-P."/>
        </authorList>
    </citation>
    <scope>NUCLEOTIDE SEQUENCE [LARGE SCALE GENOMIC DNA]</scope>
    <source>
        <strain evidence="5 6">DSM 19560</strain>
    </source>
</reference>
<evidence type="ECO:0000256" key="3">
    <source>
        <dbReference type="ARBA" id="ARBA00022801"/>
    </source>
</evidence>
<dbReference type="AlphaFoldDB" id="A0A561E448"/>
<accession>A0A561E448</accession>
<evidence type="ECO:0000256" key="1">
    <source>
        <dbReference type="ARBA" id="ARBA00006534"/>
    </source>
</evidence>
<organism evidence="5 6">
    <name type="scientific">Rudaeicoccus suwonensis</name>
    <dbReference type="NCBI Taxonomy" id="657409"/>
    <lineage>
        <taxon>Bacteria</taxon>
        <taxon>Bacillati</taxon>
        <taxon>Actinomycetota</taxon>
        <taxon>Actinomycetes</taxon>
        <taxon>Micrococcales</taxon>
        <taxon>Dermacoccaceae</taxon>
        <taxon>Rudaeicoccus</taxon>
    </lineage>
</organism>
<sequence length="317" mass="34493">MNSVENAAITLLGPQRRPALDKVVGALGLTGPFATITAGWLERESAEDRELAAHLGEEAVNLTLWARMQDVLEGDPEFAAAYRRRHEVIAEMQDLYLLCVGHTVAAIDEIKAQSERNPHVRELALRDAEAVLRQLDRRHLERLREVHAAFYAEMRPHEREPIAAHREAVAELLGQAEAVVMPGGHVSELLDALHLFNVVPAGLGQRPIIAWSAGAMALTEKVVLFNDNASRGPRCPEVYDGGLGLLHDIVVFPSAHQRLRMADAERMAAMVRRFAPARCVPLDPGTRVAVAADGSLAPYSPVIGANGEMTTAGEFVG</sequence>
<evidence type="ECO:0000256" key="4">
    <source>
        <dbReference type="ARBA" id="ARBA00022825"/>
    </source>
</evidence>
<dbReference type="Gene3D" id="3.40.50.880">
    <property type="match status" value="1"/>
</dbReference>
<keyword evidence="2" id="KW-0645">Protease</keyword>
<keyword evidence="4" id="KW-0720">Serine protease</keyword>
<gene>
    <name evidence="5" type="ORF">BKA23_2749</name>
</gene>
<proteinExistence type="inferred from homology"/>
<evidence type="ECO:0000256" key="2">
    <source>
        <dbReference type="ARBA" id="ARBA00022670"/>
    </source>
</evidence>
<dbReference type="RefSeq" id="WP_145229313.1">
    <property type="nucleotide sequence ID" value="NZ_VIVQ01000002.1"/>
</dbReference>
<name>A0A561E448_9MICO</name>
<dbReference type="GO" id="GO:0006508">
    <property type="term" value="P:proteolysis"/>
    <property type="evidence" value="ECO:0007669"/>
    <property type="project" value="UniProtKB-KW"/>
</dbReference>
<dbReference type="GO" id="GO:0008236">
    <property type="term" value="F:serine-type peptidase activity"/>
    <property type="evidence" value="ECO:0007669"/>
    <property type="project" value="UniProtKB-KW"/>
</dbReference>
<dbReference type="Proteomes" id="UP000318297">
    <property type="component" value="Unassembled WGS sequence"/>
</dbReference>
<dbReference type="InterPro" id="IPR005320">
    <property type="entry name" value="Peptidase_S51"/>
</dbReference>
<dbReference type="SUPFAM" id="SSF52317">
    <property type="entry name" value="Class I glutamine amidotransferase-like"/>
    <property type="match status" value="1"/>
</dbReference>
<dbReference type="OrthoDB" id="4857326at2"/>
<dbReference type="InterPro" id="IPR029062">
    <property type="entry name" value="Class_I_gatase-like"/>
</dbReference>
<comment type="caution">
    <text evidence="5">The sequence shown here is derived from an EMBL/GenBank/DDBJ whole genome shotgun (WGS) entry which is preliminary data.</text>
</comment>
<keyword evidence="3" id="KW-0378">Hydrolase</keyword>
<evidence type="ECO:0000313" key="6">
    <source>
        <dbReference type="Proteomes" id="UP000318297"/>
    </source>
</evidence>
<evidence type="ECO:0000313" key="5">
    <source>
        <dbReference type="EMBL" id="TWE10389.1"/>
    </source>
</evidence>
<dbReference type="Pfam" id="PF03575">
    <property type="entry name" value="Peptidase_S51"/>
    <property type="match status" value="1"/>
</dbReference>
<comment type="similarity">
    <text evidence="1">Belongs to the peptidase S51 family.</text>
</comment>
<dbReference type="EMBL" id="VIVQ01000002">
    <property type="protein sequence ID" value="TWE10389.1"/>
    <property type="molecule type" value="Genomic_DNA"/>
</dbReference>